<evidence type="ECO:0000256" key="1">
    <source>
        <dbReference type="SAM" id="MobiDB-lite"/>
    </source>
</evidence>
<evidence type="ECO:0000313" key="5">
    <source>
        <dbReference type="Proteomes" id="UP001476282"/>
    </source>
</evidence>
<evidence type="ECO:0000256" key="2">
    <source>
        <dbReference type="SAM" id="Phobius"/>
    </source>
</evidence>
<keyword evidence="2" id="KW-0472">Membrane</keyword>
<feature type="transmembrane region" description="Helical" evidence="2">
    <location>
        <begin position="264"/>
        <end position="291"/>
    </location>
</feature>
<sequence length="384" mass="42171">MAALKTISGISAAEIELLEAAGYLETSHLEPVNAGQLLTELEKANAMLKIVEKLPTKRRIEGWIDRANGRKPAGAKKTGGKNRKEPEEAPAEAAEEVVADQIASDEEAKPDWVDYEAVDEVLDMISRSPLAVPLPAEQLAEQGIAPSAILVAPVLNRAAGDLEIRVTARSRRAEVGRPRGLTQGAPLSKMIGEAEANKRRGIDTSRVRSMTEADEDDIEAPAPLPRGEVDERLKLLTTARESTNRGRSRDSRFFIRGVLHDRPWLVIFGSLVVLLITLDVPLAVIGSILLVLSEQMPDPMGWVPKWLLVFPALLAVLGVLYMTVSVRVKCRVCGQREYVPRHCRKHVKAHHVPGLGHILPLAAHVLLFKWFHCTFCGTAVRIKE</sequence>
<evidence type="ECO:0000259" key="3">
    <source>
        <dbReference type="Pfam" id="PF14229"/>
    </source>
</evidence>
<protein>
    <recommendedName>
        <fullName evidence="3">DUF4332 domain-containing protein</fullName>
    </recommendedName>
</protein>
<feature type="transmembrane region" description="Helical" evidence="2">
    <location>
        <begin position="303"/>
        <end position="322"/>
    </location>
</feature>
<keyword evidence="2" id="KW-0812">Transmembrane</keyword>
<dbReference type="InterPro" id="IPR025567">
    <property type="entry name" value="DUF4332"/>
</dbReference>
<gene>
    <name evidence="4" type="ORF">Hsar01_02743</name>
</gene>
<reference evidence="4 5" key="1">
    <citation type="submission" date="2024-02" db="EMBL/GenBank/DDBJ databases">
        <title>Haloferula sargassicola NBRC 104335.</title>
        <authorList>
            <person name="Ichikawa N."/>
            <person name="Katano-Makiyama Y."/>
            <person name="Hidaka K."/>
        </authorList>
    </citation>
    <scope>NUCLEOTIDE SEQUENCE [LARGE SCALE GENOMIC DNA]</scope>
    <source>
        <strain evidence="4 5">NBRC 104335</strain>
    </source>
</reference>
<evidence type="ECO:0000313" key="4">
    <source>
        <dbReference type="EMBL" id="GAA5483510.1"/>
    </source>
</evidence>
<dbReference type="Pfam" id="PF14229">
    <property type="entry name" value="DUF4332"/>
    <property type="match status" value="1"/>
</dbReference>
<dbReference type="RefSeq" id="WP_353567622.1">
    <property type="nucleotide sequence ID" value="NZ_BAABRI010000015.1"/>
</dbReference>
<organism evidence="4 5">
    <name type="scientific">Haloferula sargassicola</name>
    <dbReference type="NCBI Taxonomy" id="490096"/>
    <lineage>
        <taxon>Bacteria</taxon>
        <taxon>Pseudomonadati</taxon>
        <taxon>Verrucomicrobiota</taxon>
        <taxon>Verrucomicrobiia</taxon>
        <taxon>Verrucomicrobiales</taxon>
        <taxon>Verrucomicrobiaceae</taxon>
        <taxon>Haloferula</taxon>
    </lineage>
</organism>
<keyword evidence="5" id="KW-1185">Reference proteome</keyword>
<name>A0ABP9UPM0_9BACT</name>
<dbReference type="Proteomes" id="UP001476282">
    <property type="component" value="Unassembled WGS sequence"/>
</dbReference>
<proteinExistence type="predicted"/>
<keyword evidence="2" id="KW-1133">Transmembrane helix</keyword>
<comment type="caution">
    <text evidence="4">The sequence shown here is derived from an EMBL/GenBank/DDBJ whole genome shotgun (WGS) entry which is preliminary data.</text>
</comment>
<dbReference type="EMBL" id="BAABRI010000015">
    <property type="protein sequence ID" value="GAA5483510.1"/>
    <property type="molecule type" value="Genomic_DNA"/>
</dbReference>
<accession>A0ABP9UPM0</accession>
<feature type="region of interest" description="Disordered" evidence="1">
    <location>
        <begin position="65"/>
        <end position="94"/>
    </location>
</feature>
<feature type="domain" description="DUF4332" evidence="3">
    <location>
        <begin position="1"/>
        <end position="68"/>
    </location>
</feature>